<dbReference type="SUPFAM" id="SSF53271">
    <property type="entry name" value="PRTase-like"/>
    <property type="match status" value="1"/>
</dbReference>
<dbReference type="EC" id="5.6.2.4" evidence="9"/>
<dbReference type="GO" id="GO:0006281">
    <property type="term" value="P:DNA repair"/>
    <property type="evidence" value="ECO:0007669"/>
    <property type="project" value="TreeGrafter"/>
</dbReference>
<dbReference type="InterPro" id="IPR014001">
    <property type="entry name" value="Helicase_ATP-bd"/>
</dbReference>
<dbReference type="Pfam" id="PF00270">
    <property type="entry name" value="DEAD"/>
    <property type="match status" value="1"/>
</dbReference>
<dbReference type="Proteomes" id="UP000281955">
    <property type="component" value="Unassembled WGS sequence"/>
</dbReference>
<feature type="domain" description="Helicase ATP-binding" evidence="11">
    <location>
        <begin position="46"/>
        <end position="221"/>
    </location>
</feature>
<dbReference type="SMART" id="SM00490">
    <property type="entry name" value="HELICc"/>
    <property type="match status" value="1"/>
</dbReference>
<reference evidence="13 14" key="1">
    <citation type="submission" date="2018-10" db="EMBL/GenBank/DDBJ databases">
        <title>Genomic Encyclopedia of Archaeal and Bacterial Type Strains, Phase II (KMG-II): from individual species to whole genera.</title>
        <authorList>
            <person name="Goeker M."/>
        </authorList>
    </citation>
    <scope>NUCLEOTIDE SEQUENCE [LARGE SCALE GENOMIC DNA]</scope>
    <source>
        <strain evidence="13 14">RP-AC37</strain>
    </source>
</reference>
<evidence type="ECO:0000256" key="4">
    <source>
        <dbReference type="ARBA" id="ARBA00022806"/>
    </source>
</evidence>
<organism evidence="13 14">
    <name type="scientific">Motilibacter peucedani</name>
    <dbReference type="NCBI Taxonomy" id="598650"/>
    <lineage>
        <taxon>Bacteria</taxon>
        <taxon>Bacillati</taxon>
        <taxon>Actinomycetota</taxon>
        <taxon>Actinomycetes</taxon>
        <taxon>Motilibacterales</taxon>
        <taxon>Motilibacteraceae</taxon>
        <taxon>Motilibacter</taxon>
    </lineage>
</organism>
<keyword evidence="4 13" id="KW-0347">Helicase</keyword>
<keyword evidence="6" id="KW-0238">DNA-binding</keyword>
<dbReference type="InterPro" id="IPR000836">
    <property type="entry name" value="PRTase_dom"/>
</dbReference>
<dbReference type="AlphaFoldDB" id="A0A420XKC6"/>
<evidence type="ECO:0000259" key="12">
    <source>
        <dbReference type="PROSITE" id="PS51194"/>
    </source>
</evidence>
<proteinExistence type="inferred from homology"/>
<dbReference type="GO" id="GO:0043590">
    <property type="term" value="C:bacterial nucleoid"/>
    <property type="evidence" value="ECO:0007669"/>
    <property type="project" value="TreeGrafter"/>
</dbReference>
<dbReference type="InterPro" id="IPR002464">
    <property type="entry name" value="DNA/RNA_helicase_DEAH_CS"/>
</dbReference>
<comment type="similarity">
    <text evidence="1">Belongs to the helicase family. RecQ subfamily.</text>
</comment>
<evidence type="ECO:0000256" key="1">
    <source>
        <dbReference type="ARBA" id="ARBA00005446"/>
    </source>
</evidence>
<dbReference type="CDD" id="cd06223">
    <property type="entry name" value="PRTases_typeI"/>
    <property type="match status" value="1"/>
</dbReference>
<dbReference type="Gene3D" id="3.40.50.2020">
    <property type="match status" value="1"/>
</dbReference>
<dbReference type="PANTHER" id="PTHR13710">
    <property type="entry name" value="DNA HELICASE RECQ FAMILY MEMBER"/>
    <property type="match status" value="1"/>
</dbReference>
<dbReference type="InParanoid" id="A0A420XKC6"/>
<dbReference type="GO" id="GO:0005524">
    <property type="term" value="F:ATP binding"/>
    <property type="evidence" value="ECO:0007669"/>
    <property type="project" value="UniProtKB-KW"/>
</dbReference>
<dbReference type="InterPro" id="IPR027417">
    <property type="entry name" value="P-loop_NTPase"/>
</dbReference>
<sequence>MACGRVALVPFTPVTDESLTAAADDVVHRLAGPAAVPRPDQVAAAHALVVEGRRALVVQATGWGKSAVYLMATAATRAAGGGLTLVVCPLLSLMRDQVASAVRAGVRADALHSGNVDDWPSVEAALERDEVDLLLLSPERLANPRFARSVLPGLLRRVGLVVVDEAHCLSSWGHDFRPDYLRLSRDLLSGLGDVPVLATTATANARVTSDVAAQLGEQTVTVRGALARGSLTLAVVPGLGPLERYAWVAEALTGLAGSGIVYTLTVAETDRLAGYLREQGISAVAYSSKLEPGERLRVEDALRANEVKAVVATSALGMGFDKPDLAFVVHVGSPASPVDYYQQVGRAGRGIDSATAVLLPAAESDPRIWEHFATATIPDPDSAARVLAELDSSPEPRSVPALEAATGVRRGRLEALLKLLAVDGAVDREGSGWRSTGTGWTFDDERFARLRRARADEADIMRRYAAGEGCLMAFLQRALDDPDPEPCGRCSVCTGRLPAPGTAVPPERVVAARDSLRGRDVVLEPRKMWPTGGSGSGPAARRGRIPASSQAEPGRALAFADDPAWVDALAPLAGTDRELPDELGAALVQVLSRWRTSWVARPSCVVVVPSRSHPQLVGSTGAYVAQVGRLPLVTDLLEVTGPPPPREVASGVRAAALLETLRVRPGAAVPDGPLLLVDDVLVSGWTATVAAALLREAGSGPVLPLVLHQRP</sequence>
<evidence type="ECO:0000256" key="6">
    <source>
        <dbReference type="ARBA" id="ARBA00023125"/>
    </source>
</evidence>
<name>A0A420XKC6_9ACTN</name>
<dbReference type="GO" id="GO:0030894">
    <property type="term" value="C:replisome"/>
    <property type="evidence" value="ECO:0007669"/>
    <property type="project" value="TreeGrafter"/>
</dbReference>
<comment type="catalytic activity">
    <reaction evidence="8">
        <text>Couples ATP hydrolysis with the unwinding of duplex DNA by translocating in the 3'-5' direction.</text>
        <dbReference type="EC" id="5.6.2.4"/>
    </reaction>
</comment>
<keyword evidence="5" id="KW-0067">ATP-binding</keyword>
<evidence type="ECO:0000313" key="14">
    <source>
        <dbReference type="Proteomes" id="UP000281955"/>
    </source>
</evidence>
<evidence type="ECO:0000256" key="10">
    <source>
        <dbReference type="SAM" id="MobiDB-lite"/>
    </source>
</evidence>
<evidence type="ECO:0000313" key="13">
    <source>
        <dbReference type="EMBL" id="RKS68476.1"/>
    </source>
</evidence>
<evidence type="ECO:0000256" key="2">
    <source>
        <dbReference type="ARBA" id="ARBA00022741"/>
    </source>
</evidence>
<dbReference type="InterPro" id="IPR029057">
    <property type="entry name" value="PRTase-like"/>
</dbReference>
<dbReference type="SUPFAM" id="SSF52540">
    <property type="entry name" value="P-loop containing nucleoside triphosphate hydrolases"/>
    <property type="match status" value="1"/>
</dbReference>
<evidence type="ECO:0000256" key="8">
    <source>
        <dbReference type="ARBA" id="ARBA00034617"/>
    </source>
</evidence>
<dbReference type="PROSITE" id="PS51192">
    <property type="entry name" value="HELICASE_ATP_BIND_1"/>
    <property type="match status" value="1"/>
</dbReference>
<dbReference type="GO" id="GO:0043138">
    <property type="term" value="F:3'-5' DNA helicase activity"/>
    <property type="evidence" value="ECO:0007669"/>
    <property type="project" value="UniProtKB-EC"/>
</dbReference>
<dbReference type="GO" id="GO:0005737">
    <property type="term" value="C:cytoplasm"/>
    <property type="evidence" value="ECO:0007669"/>
    <property type="project" value="TreeGrafter"/>
</dbReference>
<feature type="compositionally biased region" description="Low complexity" evidence="10">
    <location>
        <begin position="537"/>
        <end position="549"/>
    </location>
</feature>
<keyword evidence="2" id="KW-0547">Nucleotide-binding</keyword>
<dbReference type="NCBIfam" id="TIGR00614">
    <property type="entry name" value="recQ_fam"/>
    <property type="match status" value="1"/>
</dbReference>
<dbReference type="EMBL" id="RBWV01000016">
    <property type="protein sequence ID" value="RKS68476.1"/>
    <property type="molecule type" value="Genomic_DNA"/>
</dbReference>
<keyword evidence="14" id="KW-1185">Reference proteome</keyword>
<evidence type="ECO:0000256" key="5">
    <source>
        <dbReference type="ARBA" id="ARBA00022840"/>
    </source>
</evidence>
<dbReference type="GO" id="GO:0003677">
    <property type="term" value="F:DNA binding"/>
    <property type="evidence" value="ECO:0007669"/>
    <property type="project" value="UniProtKB-KW"/>
</dbReference>
<comment type="caution">
    <text evidence="13">The sequence shown here is derived from an EMBL/GenBank/DDBJ whole genome shotgun (WGS) entry which is preliminary data.</text>
</comment>
<gene>
    <name evidence="13" type="ORF">CLV35_3603</name>
</gene>
<evidence type="ECO:0000256" key="9">
    <source>
        <dbReference type="ARBA" id="ARBA00034808"/>
    </source>
</evidence>
<dbReference type="InterPro" id="IPR011545">
    <property type="entry name" value="DEAD/DEAH_box_helicase_dom"/>
</dbReference>
<protein>
    <recommendedName>
        <fullName evidence="9">DNA 3'-5' helicase</fullName>
        <ecNumber evidence="9">5.6.2.4</ecNumber>
    </recommendedName>
</protein>
<keyword evidence="7" id="KW-0413">Isomerase</keyword>
<dbReference type="InterPro" id="IPR004589">
    <property type="entry name" value="DNA_helicase_ATP-dep_RecQ"/>
</dbReference>
<feature type="domain" description="Helicase C-terminal" evidence="12">
    <location>
        <begin position="247"/>
        <end position="391"/>
    </location>
</feature>
<accession>A0A420XKC6</accession>
<dbReference type="PROSITE" id="PS51194">
    <property type="entry name" value="HELICASE_CTER"/>
    <property type="match status" value="1"/>
</dbReference>
<dbReference type="GO" id="GO:0006310">
    <property type="term" value="P:DNA recombination"/>
    <property type="evidence" value="ECO:0007669"/>
    <property type="project" value="InterPro"/>
</dbReference>
<dbReference type="SMART" id="SM00487">
    <property type="entry name" value="DEXDc"/>
    <property type="match status" value="1"/>
</dbReference>
<evidence type="ECO:0000259" key="11">
    <source>
        <dbReference type="PROSITE" id="PS51192"/>
    </source>
</evidence>
<dbReference type="GO" id="GO:0009378">
    <property type="term" value="F:four-way junction helicase activity"/>
    <property type="evidence" value="ECO:0007669"/>
    <property type="project" value="TreeGrafter"/>
</dbReference>
<evidence type="ECO:0000256" key="3">
    <source>
        <dbReference type="ARBA" id="ARBA00022801"/>
    </source>
</evidence>
<dbReference type="PANTHER" id="PTHR13710:SF105">
    <property type="entry name" value="ATP-DEPENDENT DNA HELICASE Q1"/>
    <property type="match status" value="1"/>
</dbReference>
<dbReference type="GO" id="GO:0016787">
    <property type="term" value="F:hydrolase activity"/>
    <property type="evidence" value="ECO:0007669"/>
    <property type="project" value="UniProtKB-KW"/>
</dbReference>
<keyword evidence="3" id="KW-0378">Hydrolase</keyword>
<dbReference type="Pfam" id="PF00271">
    <property type="entry name" value="Helicase_C"/>
    <property type="match status" value="1"/>
</dbReference>
<feature type="region of interest" description="Disordered" evidence="10">
    <location>
        <begin position="526"/>
        <end position="551"/>
    </location>
</feature>
<dbReference type="InterPro" id="IPR001650">
    <property type="entry name" value="Helicase_C-like"/>
</dbReference>
<dbReference type="PROSITE" id="PS00690">
    <property type="entry name" value="DEAH_ATP_HELICASE"/>
    <property type="match status" value="1"/>
</dbReference>
<dbReference type="Gene3D" id="3.40.50.300">
    <property type="entry name" value="P-loop containing nucleotide triphosphate hydrolases"/>
    <property type="match status" value="2"/>
</dbReference>
<evidence type="ECO:0000256" key="7">
    <source>
        <dbReference type="ARBA" id="ARBA00023235"/>
    </source>
</evidence>